<evidence type="ECO:0000259" key="8">
    <source>
        <dbReference type="PROSITE" id="PS51939"/>
    </source>
</evidence>
<feature type="domain" description="RRM" evidence="6">
    <location>
        <begin position="119"/>
        <end position="199"/>
    </location>
</feature>
<proteinExistence type="predicted"/>
<evidence type="ECO:0000256" key="2">
    <source>
        <dbReference type="ARBA" id="ARBA00022884"/>
    </source>
</evidence>
<dbReference type="PROSITE" id="PS50961">
    <property type="entry name" value="HTH_LA"/>
    <property type="match status" value="1"/>
</dbReference>
<dbReference type="STRING" id="71717.A0A4Y7TIB3"/>
<evidence type="ECO:0000259" key="7">
    <source>
        <dbReference type="PROSITE" id="PS50961"/>
    </source>
</evidence>
<dbReference type="GO" id="GO:0006396">
    <property type="term" value="P:RNA processing"/>
    <property type="evidence" value="ECO:0007669"/>
    <property type="project" value="InterPro"/>
</dbReference>
<feature type="compositionally biased region" description="Gly residues" evidence="5">
    <location>
        <begin position="382"/>
        <end position="413"/>
    </location>
</feature>
<evidence type="ECO:0000313" key="9">
    <source>
        <dbReference type="EMBL" id="TEB33906.1"/>
    </source>
</evidence>
<dbReference type="SUPFAM" id="SSF54928">
    <property type="entry name" value="RNA-binding domain, RBD"/>
    <property type="match status" value="1"/>
</dbReference>
<feature type="region of interest" description="Disordered" evidence="5">
    <location>
        <begin position="380"/>
        <end position="477"/>
    </location>
</feature>
<dbReference type="AlphaFoldDB" id="A0A4Y7TIB3"/>
<sequence>MADTTPAAPVDAMPVDNTASTSTAVDAQQEKAKKQVEFYFADSNLPYDKFMWTLYSKDPEHWVPISTIASFKRMRDFSSRGAEWLLQALRTSTFLEVNEVGDKVRRTTEPKEPKDAFDRSVYAKGFGEDEDDTLQARLEEFFSKYGATNSVRMRRDEHKKFKASVFAEFAEFETVEKFLKADPKPTWEGKELLIMSKEDYCEMKIKEKGLTGKAAVHRKEVISKGRGFDAFREMKSGNSESAPKQHREAILEYIGNRITIRRDSDGNGTVEASDVPFVKGATLRFDGCKGDCTWSDIKDPLKEKFDGRPPYIKYSRGDDFGLVGFHKALTEEEVNTVKEAVKTVNSNPVTWSVPSEDVEKDFQIERAQVAARSAFIQLDKASGGGGRTGGRGGRGGRGGGRGGRGGRGRGGNRGGHRDRDSRPAASGDATSDATGETGDKRKRGVEPDGGLYAGTRGVNAPPSLERSESASKKAKTD</sequence>
<dbReference type="SMART" id="SM00715">
    <property type="entry name" value="LA"/>
    <property type="match status" value="1"/>
</dbReference>
<dbReference type="PROSITE" id="PS50102">
    <property type="entry name" value="RRM"/>
    <property type="match status" value="1"/>
</dbReference>
<feature type="compositionally biased region" description="Basic and acidic residues" evidence="5">
    <location>
        <begin position="465"/>
        <end position="477"/>
    </location>
</feature>
<evidence type="ECO:0008006" key="11">
    <source>
        <dbReference type="Google" id="ProtNLM"/>
    </source>
</evidence>
<comment type="subcellular location">
    <subcellularLocation>
        <location evidence="1">Nucleus</location>
    </subcellularLocation>
</comment>
<dbReference type="GO" id="GO:1990904">
    <property type="term" value="C:ribonucleoprotein complex"/>
    <property type="evidence" value="ECO:0007669"/>
    <property type="project" value="UniProtKB-UniRule"/>
</dbReference>
<dbReference type="InterPro" id="IPR002344">
    <property type="entry name" value="Lupus_La"/>
</dbReference>
<dbReference type="OrthoDB" id="439993at2759"/>
<dbReference type="PANTHER" id="PTHR22792:SF140">
    <property type="entry name" value="ACHILLES, ISOFORM A"/>
    <property type="match status" value="1"/>
</dbReference>
<dbReference type="InterPro" id="IPR012677">
    <property type="entry name" value="Nucleotide-bd_a/b_plait_sf"/>
</dbReference>
<evidence type="ECO:0000256" key="3">
    <source>
        <dbReference type="ARBA" id="ARBA00023242"/>
    </source>
</evidence>
<dbReference type="InterPro" id="IPR014886">
    <property type="entry name" value="La_xRRM"/>
</dbReference>
<accession>A0A4Y7TIB3</accession>
<evidence type="ECO:0000256" key="4">
    <source>
        <dbReference type="PROSITE-ProRule" id="PRU00332"/>
    </source>
</evidence>
<protein>
    <recommendedName>
        <fullName evidence="11">HTH La-type RNA-binding domain-containing protein</fullName>
    </recommendedName>
</protein>
<dbReference type="InterPro" id="IPR045180">
    <property type="entry name" value="La_dom_prot"/>
</dbReference>
<evidence type="ECO:0000259" key="6">
    <source>
        <dbReference type="PROSITE" id="PS50102"/>
    </source>
</evidence>
<feature type="domain" description="XRRM" evidence="8">
    <location>
        <begin position="276"/>
        <end position="405"/>
    </location>
</feature>
<dbReference type="SUPFAM" id="SSF46785">
    <property type="entry name" value="Winged helix' DNA-binding domain"/>
    <property type="match status" value="1"/>
</dbReference>
<evidence type="ECO:0000256" key="5">
    <source>
        <dbReference type="SAM" id="MobiDB-lite"/>
    </source>
</evidence>
<dbReference type="InterPro" id="IPR036390">
    <property type="entry name" value="WH_DNA-bd_sf"/>
</dbReference>
<dbReference type="GO" id="GO:0003729">
    <property type="term" value="F:mRNA binding"/>
    <property type="evidence" value="ECO:0007669"/>
    <property type="project" value="TreeGrafter"/>
</dbReference>
<evidence type="ECO:0000313" key="10">
    <source>
        <dbReference type="Proteomes" id="UP000298030"/>
    </source>
</evidence>
<reference evidence="9 10" key="1">
    <citation type="journal article" date="2019" name="Nat. Ecol. Evol.">
        <title>Megaphylogeny resolves global patterns of mushroom evolution.</title>
        <authorList>
            <person name="Varga T."/>
            <person name="Krizsan K."/>
            <person name="Foldi C."/>
            <person name="Dima B."/>
            <person name="Sanchez-Garcia M."/>
            <person name="Sanchez-Ramirez S."/>
            <person name="Szollosi G.J."/>
            <person name="Szarkandi J.G."/>
            <person name="Papp V."/>
            <person name="Albert L."/>
            <person name="Andreopoulos W."/>
            <person name="Angelini C."/>
            <person name="Antonin V."/>
            <person name="Barry K.W."/>
            <person name="Bougher N.L."/>
            <person name="Buchanan P."/>
            <person name="Buyck B."/>
            <person name="Bense V."/>
            <person name="Catcheside P."/>
            <person name="Chovatia M."/>
            <person name="Cooper J."/>
            <person name="Damon W."/>
            <person name="Desjardin D."/>
            <person name="Finy P."/>
            <person name="Geml J."/>
            <person name="Haridas S."/>
            <person name="Hughes K."/>
            <person name="Justo A."/>
            <person name="Karasinski D."/>
            <person name="Kautmanova I."/>
            <person name="Kiss B."/>
            <person name="Kocsube S."/>
            <person name="Kotiranta H."/>
            <person name="LaButti K.M."/>
            <person name="Lechner B.E."/>
            <person name="Liimatainen K."/>
            <person name="Lipzen A."/>
            <person name="Lukacs Z."/>
            <person name="Mihaltcheva S."/>
            <person name="Morgado L.N."/>
            <person name="Niskanen T."/>
            <person name="Noordeloos M.E."/>
            <person name="Ohm R.A."/>
            <person name="Ortiz-Santana B."/>
            <person name="Ovrebo C."/>
            <person name="Racz N."/>
            <person name="Riley R."/>
            <person name="Savchenko A."/>
            <person name="Shiryaev A."/>
            <person name="Soop K."/>
            <person name="Spirin V."/>
            <person name="Szebenyi C."/>
            <person name="Tomsovsky M."/>
            <person name="Tulloss R.E."/>
            <person name="Uehling J."/>
            <person name="Grigoriev I.V."/>
            <person name="Vagvolgyi C."/>
            <person name="Papp T."/>
            <person name="Martin F.M."/>
            <person name="Miettinen O."/>
            <person name="Hibbett D.S."/>
            <person name="Nagy L.G."/>
        </authorList>
    </citation>
    <scope>NUCLEOTIDE SEQUENCE [LARGE SCALE GENOMIC DNA]</scope>
    <source>
        <strain evidence="9 10">FP101781</strain>
    </source>
</reference>
<dbReference type="PROSITE" id="PS51939">
    <property type="entry name" value="XRRM"/>
    <property type="match status" value="1"/>
</dbReference>
<dbReference type="InterPro" id="IPR006630">
    <property type="entry name" value="La_HTH"/>
</dbReference>
<comment type="caution">
    <text evidence="9">The sequence shown here is derived from an EMBL/GenBank/DDBJ whole genome shotgun (WGS) entry which is preliminary data.</text>
</comment>
<keyword evidence="10" id="KW-1185">Reference proteome</keyword>
<dbReference type="PRINTS" id="PR00302">
    <property type="entry name" value="LUPUSLA"/>
</dbReference>
<dbReference type="InterPro" id="IPR000504">
    <property type="entry name" value="RRM_dom"/>
</dbReference>
<gene>
    <name evidence="9" type="ORF">FA13DRAFT_1753994</name>
</gene>
<organism evidence="9 10">
    <name type="scientific">Coprinellus micaceus</name>
    <name type="common">Glistening ink-cap mushroom</name>
    <name type="synonym">Coprinus micaceus</name>
    <dbReference type="NCBI Taxonomy" id="71717"/>
    <lineage>
        <taxon>Eukaryota</taxon>
        <taxon>Fungi</taxon>
        <taxon>Dikarya</taxon>
        <taxon>Basidiomycota</taxon>
        <taxon>Agaricomycotina</taxon>
        <taxon>Agaricomycetes</taxon>
        <taxon>Agaricomycetidae</taxon>
        <taxon>Agaricales</taxon>
        <taxon>Agaricineae</taxon>
        <taxon>Psathyrellaceae</taxon>
        <taxon>Coprinellus</taxon>
    </lineage>
</organism>
<dbReference type="CDD" id="cd12291">
    <property type="entry name" value="RRM1_La"/>
    <property type="match status" value="1"/>
</dbReference>
<feature type="region of interest" description="Disordered" evidence="5">
    <location>
        <begin position="1"/>
        <end position="25"/>
    </location>
</feature>
<dbReference type="Gene3D" id="1.10.10.10">
    <property type="entry name" value="Winged helix-like DNA-binding domain superfamily/Winged helix DNA-binding domain"/>
    <property type="match status" value="1"/>
</dbReference>
<dbReference type="CDD" id="cd08029">
    <property type="entry name" value="LA_like_fungal"/>
    <property type="match status" value="1"/>
</dbReference>
<dbReference type="InterPro" id="IPR036388">
    <property type="entry name" value="WH-like_DNA-bd_sf"/>
</dbReference>
<keyword evidence="3" id="KW-0539">Nucleus</keyword>
<name>A0A4Y7TIB3_COPMI</name>
<dbReference type="InterPro" id="IPR035979">
    <property type="entry name" value="RBD_domain_sf"/>
</dbReference>
<dbReference type="GO" id="GO:0005634">
    <property type="term" value="C:nucleus"/>
    <property type="evidence" value="ECO:0007669"/>
    <property type="project" value="UniProtKB-SubCell"/>
</dbReference>
<dbReference type="Proteomes" id="UP000298030">
    <property type="component" value="Unassembled WGS sequence"/>
</dbReference>
<dbReference type="Gene3D" id="3.30.70.330">
    <property type="match status" value="2"/>
</dbReference>
<dbReference type="SMART" id="SM00360">
    <property type="entry name" value="RRM"/>
    <property type="match status" value="1"/>
</dbReference>
<dbReference type="Pfam" id="PF00076">
    <property type="entry name" value="RRM_1"/>
    <property type="match status" value="1"/>
</dbReference>
<feature type="domain" description="HTH La-type RNA-binding" evidence="7">
    <location>
        <begin position="22"/>
        <end position="116"/>
    </location>
</feature>
<dbReference type="Pfam" id="PF05383">
    <property type="entry name" value="La"/>
    <property type="match status" value="1"/>
</dbReference>
<dbReference type="EMBL" id="QPFP01000011">
    <property type="protein sequence ID" value="TEB33906.1"/>
    <property type="molecule type" value="Genomic_DNA"/>
</dbReference>
<dbReference type="PANTHER" id="PTHR22792">
    <property type="entry name" value="LUPUS LA PROTEIN-RELATED"/>
    <property type="match status" value="1"/>
</dbReference>
<keyword evidence="2 4" id="KW-0694">RNA-binding</keyword>
<evidence type="ECO:0000256" key="1">
    <source>
        <dbReference type="ARBA" id="ARBA00004123"/>
    </source>
</evidence>